<dbReference type="OrthoDB" id="3598762at2"/>
<dbReference type="Pfam" id="PF10065">
    <property type="entry name" value="DUF2303"/>
    <property type="match status" value="1"/>
</dbReference>
<proteinExistence type="predicted"/>
<dbReference type="EMBL" id="CP009896">
    <property type="protein sequence ID" value="AJR18023.1"/>
    <property type="molecule type" value="Genomic_DNA"/>
</dbReference>
<dbReference type="STRING" id="2045.KR76_01760"/>
<reference evidence="1 2" key="1">
    <citation type="journal article" date="2015" name="Genome Announc.">
        <title>Complete Genome Sequence of Steroid-Transforming Nocardioides simplex VKM Ac-2033D.</title>
        <authorList>
            <person name="Shtratnikova V.Y."/>
            <person name="Schelkunov M.I."/>
            <person name="Pekov Y.A."/>
            <person name="Fokina V.V."/>
            <person name="Logacheva M.D."/>
            <person name="Sokolov S.L."/>
            <person name="Bragin E.Y."/>
            <person name="Ashapkin V.V."/>
            <person name="Donova M.V."/>
        </authorList>
    </citation>
    <scope>NUCLEOTIDE SEQUENCE [LARGE SCALE GENOMIC DNA]</scope>
    <source>
        <strain evidence="1 2">VKM Ac-2033D</strain>
    </source>
</reference>
<evidence type="ECO:0000313" key="2">
    <source>
        <dbReference type="Proteomes" id="UP000030300"/>
    </source>
</evidence>
<dbReference type="GeneID" id="96612786"/>
<name>A0A0C5WXK7_NOCSI</name>
<dbReference type="InterPro" id="IPR019276">
    <property type="entry name" value="DUF2303"/>
</dbReference>
<dbReference type="AlphaFoldDB" id="A0A0C5WXK7"/>
<gene>
    <name evidence="1" type="ORF">KR76_01760</name>
</gene>
<organism evidence="1 2">
    <name type="scientific">Nocardioides simplex</name>
    <name type="common">Arthrobacter simplex</name>
    <dbReference type="NCBI Taxonomy" id="2045"/>
    <lineage>
        <taxon>Bacteria</taxon>
        <taxon>Bacillati</taxon>
        <taxon>Actinomycetota</taxon>
        <taxon>Actinomycetes</taxon>
        <taxon>Propionibacteriales</taxon>
        <taxon>Nocardioidaceae</taxon>
        <taxon>Pimelobacter</taxon>
    </lineage>
</organism>
<dbReference type="RefSeq" id="WP_052138125.1">
    <property type="nucleotide sequence ID" value="NZ_BJMC01000025.1"/>
</dbReference>
<dbReference type="KEGG" id="psim:KR76_01760"/>
<dbReference type="HOGENOM" id="CLU_876713_0_0_11"/>
<accession>A0A0C5WXK7</accession>
<dbReference type="Proteomes" id="UP000030300">
    <property type="component" value="Chromosome"/>
</dbReference>
<evidence type="ECO:0000313" key="1">
    <source>
        <dbReference type="EMBL" id="AJR18023.1"/>
    </source>
</evidence>
<protein>
    <submittedName>
        <fullName evidence="1">Uncharacterized protein</fullName>
    </submittedName>
</protein>
<keyword evidence="2" id="KW-1185">Reference proteome</keyword>
<sequence length="317" mass="35539">MGWAVGWDPVHRRHRGYGVPAYCDAYAKGCRQEIDRGLGHVAPPAPPDGLTDDEHDEFHEQFVDTDGGVTIVDLDTLRDKAKYAHQPRRKEGTYKVHDAQSFVAYLAKHHDLDTEVWADAVAAKITGILDAHESTDGSVPGARHEQHRVEYAVLLTEAWKAWQAHDGKLLDQSTLAEHFEARSIDILQPTAADMLELAQSFRATTSSAFESSKRLSDGQRQFEHRETIDAHAGKKGQLTIPETFVIALKPFEGAEAFKVTARFRYRITDGVLRIGYKLDRPEDVLRQAFLSVVENVEEGISQNDEIDLNSPIFRGSR</sequence>